<evidence type="ECO:0000313" key="11">
    <source>
        <dbReference type="Proteomes" id="UP000199399"/>
    </source>
</evidence>
<evidence type="ECO:0000256" key="1">
    <source>
        <dbReference type="ARBA" id="ARBA00000085"/>
    </source>
</evidence>
<dbReference type="CDD" id="cd18773">
    <property type="entry name" value="PDC1_HK_sensor"/>
    <property type="match status" value="1"/>
</dbReference>
<keyword evidence="6 10" id="KW-0418">Kinase</keyword>
<dbReference type="AlphaFoldDB" id="A0A1G7J7A2"/>
<dbReference type="Proteomes" id="UP000199399">
    <property type="component" value="Unassembled WGS sequence"/>
</dbReference>
<dbReference type="Gene3D" id="3.30.565.10">
    <property type="entry name" value="Histidine kinase-like ATPase, C-terminal domain"/>
    <property type="match status" value="1"/>
</dbReference>
<evidence type="ECO:0000256" key="5">
    <source>
        <dbReference type="ARBA" id="ARBA00022741"/>
    </source>
</evidence>
<organism evidence="10 11">
    <name type="scientific">Sulfitobacter delicatus</name>
    <dbReference type="NCBI Taxonomy" id="218672"/>
    <lineage>
        <taxon>Bacteria</taxon>
        <taxon>Pseudomonadati</taxon>
        <taxon>Pseudomonadota</taxon>
        <taxon>Alphaproteobacteria</taxon>
        <taxon>Rhodobacterales</taxon>
        <taxon>Roseobacteraceae</taxon>
        <taxon>Sulfitobacter</taxon>
    </lineage>
</organism>
<keyword evidence="8" id="KW-0812">Transmembrane</keyword>
<keyword evidence="5" id="KW-0547">Nucleotide-binding</keyword>
<evidence type="ECO:0000256" key="4">
    <source>
        <dbReference type="ARBA" id="ARBA00022679"/>
    </source>
</evidence>
<evidence type="ECO:0000256" key="8">
    <source>
        <dbReference type="SAM" id="Phobius"/>
    </source>
</evidence>
<keyword evidence="4" id="KW-0808">Transferase</keyword>
<evidence type="ECO:0000259" key="9">
    <source>
        <dbReference type="SMART" id="SM00387"/>
    </source>
</evidence>
<dbReference type="Pfam" id="PF07568">
    <property type="entry name" value="HisKA_2"/>
    <property type="match status" value="1"/>
</dbReference>
<reference evidence="11" key="1">
    <citation type="submission" date="2016-10" db="EMBL/GenBank/DDBJ databases">
        <authorList>
            <person name="Varghese N."/>
            <person name="Submissions S."/>
        </authorList>
    </citation>
    <scope>NUCLEOTIDE SEQUENCE [LARGE SCALE GENOMIC DNA]</scope>
    <source>
        <strain evidence="11">DSM 16477</strain>
    </source>
</reference>
<proteinExistence type="predicted"/>
<dbReference type="SUPFAM" id="SSF55874">
    <property type="entry name" value="ATPase domain of HSP90 chaperone/DNA topoisomerase II/histidine kinase"/>
    <property type="match status" value="1"/>
</dbReference>
<dbReference type="GO" id="GO:0005524">
    <property type="term" value="F:ATP binding"/>
    <property type="evidence" value="ECO:0007669"/>
    <property type="project" value="UniProtKB-KW"/>
</dbReference>
<keyword evidence="7" id="KW-0067">ATP-binding</keyword>
<dbReference type="PANTHER" id="PTHR41523:SF8">
    <property type="entry name" value="ETHYLENE RESPONSE SENSOR PROTEIN"/>
    <property type="match status" value="1"/>
</dbReference>
<dbReference type="OrthoDB" id="9767435at2"/>
<accession>A0A1G7J7A2</accession>
<evidence type="ECO:0000256" key="7">
    <source>
        <dbReference type="ARBA" id="ARBA00022840"/>
    </source>
</evidence>
<keyword evidence="8" id="KW-0472">Membrane</keyword>
<feature type="transmembrane region" description="Helical" evidence="8">
    <location>
        <begin position="282"/>
        <end position="302"/>
    </location>
</feature>
<comment type="catalytic activity">
    <reaction evidence="1">
        <text>ATP + protein L-histidine = ADP + protein N-phospho-L-histidine.</text>
        <dbReference type="EC" id="2.7.13.3"/>
    </reaction>
</comment>
<dbReference type="STRING" id="218672.SAMN04489759_101586"/>
<gene>
    <name evidence="10" type="ORF">SAMN04489759_101586</name>
</gene>
<dbReference type="GO" id="GO:0004673">
    <property type="term" value="F:protein histidine kinase activity"/>
    <property type="evidence" value="ECO:0007669"/>
    <property type="project" value="UniProtKB-EC"/>
</dbReference>
<evidence type="ECO:0000256" key="2">
    <source>
        <dbReference type="ARBA" id="ARBA00012438"/>
    </source>
</evidence>
<protein>
    <recommendedName>
        <fullName evidence="2">histidine kinase</fullName>
        <ecNumber evidence="2">2.7.13.3</ecNumber>
    </recommendedName>
</protein>
<evidence type="ECO:0000256" key="3">
    <source>
        <dbReference type="ARBA" id="ARBA00022553"/>
    </source>
</evidence>
<dbReference type="EMBL" id="FNBP01000001">
    <property type="protein sequence ID" value="SDF20674.1"/>
    <property type="molecule type" value="Genomic_DNA"/>
</dbReference>
<evidence type="ECO:0000256" key="6">
    <source>
        <dbReference type="ARBA" id="ARBA00022777"/>
    </source>
</evidence>
<keyword evidence="8" id="KW-1133">Transmembrane helix</keyword>
<keyword evidence="3" id="KW-0597">Phosphoprotein</keyword>
<feature type="domain" description="Histidine kinase/HSP90-like ATPase" evidence="9">
    <location>
        <begin position="469"/>
        <end position="566"/>
    </location>
</feature>
<dbReference type="InterPro" id="IPR036890">
    <property type="entry name" value="HATPase_C_sf"/>
</dbReference>
<dbReference type="PANTHER" id="PTHR41523">
    <property type="entry name" value="TWO-COMPONENT SYSTEM SENSOR PROTEIN"/>
    <property type="match status" value="1"/>
</dbReference>
<name>A0A1G7J7A2_9RHOB</name>
<sequence length="574" mass="63534">MTSGFFSGDLMRGLTIRVLLFLSLALLPIGLIAVVQTRQIADQSRESAELSLIAVTEQASAAERRVIQEAFGAAEALTSIVRLRRDDPQECTDFLREYKQASDIYSLVGFVGLDGKMTCSSTGQEHDFSEVENFRTLHDNPVRRAMPVTQGAVSKQVITLINAPVYENRELIGFMALSIPQDAINAIRETNDKHSNVAMMTLNKKGHILTTENGLETAKQEYPADIALSLLTNQEPSVFFSKNAVGEERAYAIVPIVPDTVYALSVWPSDTPFLDTGVSTRLSALLPIVMWVASLVVAFWALNRLAINHIRKLGRQMRRFALNRTLPRGTLGSSVPTELVEMEAAFIGMAESILRDEATLEDSLRQKNILLKEVHHRVKNNLQLISSIMNMQIRQAKSEDARFVLRRLQERILSLATVHKNLYQNDDLVRVDASELLREIVNQSLSIGLASGGDVQVDQSYETIEIDADDAAPLTLLVSEAVTNALKYVATVAPGKGFISLKLSYTGPEKAMLEVRNTIGNPDEVPTGTGLGSRLILAFTRQLNGHVEIETKNGVYEMRVDFPVPTDSKMVYDY</sequence>
<dbReference type="RefSeq" id="WP_093738961.1">
    <property type="nucleotide sequence ID" value="NZ_FNBP01000001.1"/>
</dbReference>
<dbReference type="Gene3D" id="3.30.450.20">
    <property type="entry name" value="PAS domain"/>
    <property type="match status" value="2"/>
</dbReference>
<evidence type="ECO:0000313" key="10">
    <source>
        <dbReference type="EMBL" id="SDF20674.1"/>
    </source>
</evidence>
<dbReference type="InterPro" id="IPR003594">
    <property type="entry name" value="HATPase_dom"/>
</dbReference>
<keyword evidence="11" id="KW-1185">Reference proteome</keyword>
<dbReference type="InterPro" id="IPR011495">
    <property type="entry name" value="Sig_transdc_His_kin_sub2_dim/P"/>
</dbReference>
<dbReference type="SMART" id="SM00387">
    <property type="entry name" value="HATPase_c"/>
    <property type="match status" value="1"/>
</dbReference>
<dbReference type="EC" id="2.7.13.3" evidence="2"/>